<dbReference type="Proteomes" id="UP001330184">
    <property type="component" value="Chromosome"/>
</dbReference>
<sequence>MKAKLHLVFSITIFFSCFCIYGQQSYWKTIPKKASFKSVSLTDISEAKLVLTLDREGFAKQVSPSLNAKSGQQVVHLPNNEGNVMPFKIKETSVLHPDLAKKYPNIKSYTGISLDGRYKVKLSNSHKGVQSMVVDLKNNKTTFVEPVSDQEGTYVLYDKKNGLSSKIGFTCGTEKGIFGMVNKSLGHTEKTIVPLVDGQELRKYRIAVSASGEYTQEMGGTVADALAGINATLTRVNEVFETDLGVTLELVADNDQIIFTNPNTDPYDDSLNSEVQSTITSTIGEENYDVGHLFHQVGEGEDNGNAGFIGAVCVDNRKGSAFSAANVPQGDVFDLDYVAHELGHQFGANHTWSFESEGTGVQAEPGSGTSIMGYAGIVGVNNVAANGDDYFHYNSILQISTYLETTSCAQTTALVNSPPVLTPVGDFTIPKGTAFVLEGEATDPDLGDALTYTWEQINDGLVTVNSFGPTNPNGANFRSMPPTSDPRRFFPRLSEVAQGNLTQTNPTISDTWETVSEIERTLSFAFTVRDNAIGGGQVVSDILDVHVIKAAGPFVVTSQASPQTYTAGSVQEITWDVANTDLAPVNAQTVDVFLSLDGGLTYPITLLENTLNDGSEEVLLPGNVSTMARIMVKASDNVFFAVNSSDFTIEESEVVLNFEKLEYEVCQPNDIIIPFVYETYNGFNENSTFSADVPGGLLAGFSPVAATVDDTAVDMTLSNTNGVAPGVYDITVTSTSASVTKSVVLSLKVQDGTFSNVTLLAPANGEVGVSLDAELSWEDNPLYSSYDLEIATDAGFSDIVESATVPFTKYKTVTNLEAETQYFWRVRPSNGCASGTFGTIFGFTTTQVDCKNREPGDLPISISSGAATTISTSVIFLEDLPISDVNVNLELDHTYLEDLIIKLISPQGTEVTLISNTCGSQNNINAVFDDDGDPLECSGSPAISGTVSPLGSLASLKGESILGEWTLEISDTASGDGGTLIGFSLDVCIEGAYRPDEDEDGVFDDGDDLCLGTPKGVEVDTNGCAIYRFAADNFEIELQSETCRVNNDGTITVTPFDTSITYTAQLEGGAGAVSVDFTDGQTFNNLSAGEYTLCITGTNGLIDYEEVCYNLVITQPDVLDIDALVDSGMVTVELRGSEFYNVELNGLVTQTENSKIQLPLKNGNNVLRVSSDLPCQGVVEKNLFYSSRSILSPNPVDAATEVYLGGYEGELGIKIFTANGRLVHTERRAVFGENLVLDLSYLAKGIYYLGLEKEGENDMLKFIKR</sequence>
<keyword evidence="6" id="KW-1185">Reference proteome</keyword>
<evidence type="ECO:0000313" key="5">
    <source>
        <dbReference type="EMBL" id="BDW92694.1"/>
    </source>
</evidence>
<evidence type="ECO:0000256" key="1">
    <source>
        <dbReference type="ARBA" id="ARBA00022670"/>
    </source>
</evidence>
<dbReference type="Gene3D" id="3.40.390.10">
    <property type="entry name" value="Collagenase (Catalytic Domain)"/>
    <property type="match status" value="1"/>
</dbReference>
<proteinExistence type="predicted"/>
<dbReference type="SUPFAM" id="SSF55486">
    <property type="entry name" value="Metalloproteases ('zincins'), catalytic domain"/>
    <property type="match status" value="1"/>
</dbReference>
<dbReference type="RefSeq" id="WP_338197974.1">
    <property type="nucleotide sequence ID" value="NZ_AP027268.1"/>
</dbReference>
<dbReference type="InterPro" id="IPR002884">
    <property type="entry name" value="P_dom"/>
</dbReference>
<evidence type="ECO:0000256" key="2">
    <source>
        <dbReference type="ARBA" id="ARBA00022729"/>
    </source>
</evidence>
<dbReference type="Pfam" id="PF18962">
    <property type="entry name" value="Por_Secre_tail"/>
    <property type="match status" value="1"/>
</dbReference>
<dbReference type="InterPro" id="IPR008979">
    <property type="entry name" value="Galactose-bd-like_sf"/>
</dbReference>
<keyword evidence="2" id="KW-0732">Signal</keyword>
<dbReference type="Pfam" id="PF13583">
    <property type="entry name" value="Reprolysin_4"/>
    <property type="match status" value="1"/>
</dbReference>
<dbReference type="EMBL" id="AP027268">
    <property type="protein sequence ID" value="BDW92694.1"/>
    <property type="molecule type" value="Genomic_DNA"/>
</dbReference>
<dbReference type="GO" id="GO:0008237">
    <property type="term" value="F:metallopeptidase activity"/>
    <property type="evidence" value="ECO:0007669"/>
    <property type="project" value="UniProtKB-KW"/>
</dbReference>
<gene>
    <name evidence="5" type="primary">fpp1</name>
    <name evidence="5" type="ORF">MACH07_15260</name>
</gene>
<feature type="domain" description="P/Homo B" evidence="4">
    <location>
        <begin position="844"/>
        <end position="995"/>
    </location>
</feature>
<protein>
    <submittedName>
        <fullName evidence="5">Metalloprotease Fpp1</fullName>
    </submittedName>
</protein>
<dbReference type="GO" id="GO:0006508">
    <property type="term" value="P:proteolysis"/>
    <property type="evidence" value="ECO:0007669"/>
    <property type="project" value="UniProtKB-KW"/>
</dbReference>
<dbReference type="Pfam" id="PF01483">
    <property type="entry name" value="P_proprotein"/>
    <property type="match status" value="1"/>
</dbReference>
<reference evidence="5 6" key="1">
    <citation type="submission" date="2023-01" db="EMBL/GenBank/DDBJ databases">
        <title>Complete genome sequence of Muricauda aquimarina strain IFOP_LL357.</title>
        <authorList>
            <person name="Gajardo G."/>
            <person name="Ueki S."/>
            <person name="Maruyama F."/>
        </authorList>
    </citation>
    <scope>NUCLEOTIDE SEQUENCE [LARGE SCALE GENOMIC DNA]</scope>
    <source>
        <strain evidence="5 6">IFOP_LL357</strain>
    </source>
</reference>
<keyword evidence="3" id="KW-0378">Hydrolase</keyword>
<keyword evidence="5" id="KW-0482">Metalloprotease</keyword>
<evidence type="ECO:0000256" key="3">
    <source>
        <dbReference type="ARBA" id="ARBA00022801"/>
    </source>
</evidence>
<dbReference type="AlphaFoldDB" id="A0AA48H991"/>
<evidence type="ECO:0000313" key="6">
    <source>
        <dbReference type="Proteomes" id="UP001330184"/>
    </source>
</evidence>
<dbReference type="InterPro" id="IPR024079">
    <property type="entry name" value="MetalloPept_cat_dom_sf"/>
</dbReference>
<dbReference type="Gene3D" id="2.60.120.260">
    <property type="entry name" value="Galactose-binding domain-like"/>
    <property type="match status" value="1"/>
</dbReference>
<dbReference type="InterPro" id="IPR013783">
    <property type="entry name" value="Ig-like_fold"/>
</dbReference>
<evidence type="ECO:0000259" key="4">
    <source>
        <dbReference type="PROSITE" id="PS51829"/>
    </source>
</evidence>
<keyword evidence="1" id="KW-0645">Protease</keyword>
<dbReference type="SUPFAM" id="SSF49785">
    <property type="entry name" value="Galactose-binding domain-like"/>
    <property type="match status" value="1"/>
</dbReference>
<accession>A0AA48H991</accession>
<dbReference type="GO" id="GO:0004252">
    <property type="term" value="F:serine-type endopeptidase activity"/>
    <property type="evidence" value="ECO:0007669"/>
    <property type="project" value="InterPro"/>
</dbReference>
<dbReference type="PROSITE" id="PS51257">
    <property type="entry name" value="PROKAR_LIPOPROTEIN"/>
    <property type="match status" value="1"/>
</dbReference>
<name>A0AA48H991_9FLAO</name>
<dbReference type="PROSITE" id="PS51829">
    <property type="entry name" value="P_HOMO_B"/>
    <property type="match status" value="1"/>
</dbReference>
<dbReference type="NCBIfam" id="TIGR04183">
    <property type="entry name" value="Por_Secre_tail"/>
    <property type="match status" value="1"/>
</dbReference>
<dbReference type="Gene3D" id="2.60.40.10">
    <property type="entry name" value="Immunoglobulins"/>
    <property type="match status" value="2"/>
</dbReference>
<organism evidence="5 6">
    <name type="scientific">Flagellimonas marinaquae</name>
    <dbReference type="NCBI Taxonomy" id="254955"/>
    <lineage>
        <taxon>Bacteria</taxon>
        <taxon>Pseudomonadati</taxon>
        <taxon>Bacteroidota</taxon>
        <taxon>Flavobacteriia</taxon>
        <taxon>Flavobacteriales</taxon>
        <taxon>Flavobacteriaceae</taxon>
        <taxon>Flagellimonas</taxon>
    </lineage>
</organism>
<dbReference type="InterPro" id="IPR026444">
    <property type="entry name" value="Secre_tail"/>
</dbReference>